<dbReference type="InterPro" id="IPR000792">
    <property type="entry name" value="Tscrpt_reg_LuxR_C"/>
</dbReference>
<name>A0A1W1VD53_9BACT</name>
<dbReference type="PANTHER" id="PTHR43214">
    <property type="entry name" value="TWO-COMPONENT RESPONSE REGULATOR"/>
    <property type="match status" value="1"/>
</dbReference>
<accession>A0A1W1VD53</accession>
<dbReference type="PANTHER" id="PTHR43214:SF41">
    <property type="entry name" value="NITRATE_NITRITE RESPONSE REGULATOR PROTEIN NARP"/>
    <property type="match status" value="1"/>
</dbReference>
<evidence type="ECO:0000256" key="5">
    <source>
        <dbReference type="PROSITE-ProRule" id="PRU00169"/>
    </source>
</evidence>
<dbReference type="InterPro" id="IPR011006">
    <property type="entry name" value="CheY-like_superfamily"/>
</dbReference>
<evidence type="ECO:0000256" key="4">
    <source>
        <dbReference type="ARBA" id="ARBA00023163"/>
    </source>
</evidence>
<feature type="modified residue" description="4-aspartylphosphate" evidence="5">
    <location>
        <position position="63"/>
    </location>
</feature>
<dbReference type="Pfam" id="PF00196">
    <property type="entry name" value="GerE"/>
    <property type="match status" value="1"/>
</dbReference>
<keyword evidence="3" id="KW-0238">DNA-binding</keyword>
<dbReference type="GO" id="GO:0003677">
    <property type="term" value="F:DNA binding"/>
    <property type="evidence" value="ECO:0007669"/>
    <property type="project" value="UniProtKB-KW"/>
</dbReference>
<evidence type="ECO:0000259" key="6">
    <source>
        <dbReference type="PROSITE" id="PS50043"/>
    </source>
</evidence>
<keyword evidence="9" id="KW-1185">Reference proteome</keyword>
<dbReference type="Pfam" id="PF00072">
    <property type="entry name" value="Response_reg"/>
    <property type="match status" value="1"/>
</dbReference>
<organism evidence="8 9">
    <name type="scientific">Hymenobacter roseosalivarius DSM 11622</name>
    <dbReference type="NCBI Taxonomy" id="645990"/>
    <lineage>
        <taxon>Bacteria</taxon>
        <taxon>Pseudomonadati</taxon>
        <taxon>Bacteroidota</taxon>
        <taxon>Cytophagia</taxon>
        <taxon>Cytophagales</taxon>
        <taxon>Hymenobacteraceae</taxon>
        <taxon>Hymenobacter</taxon>
    </lineage>
</organism>
<evidence type="ECO:0000313" key="9">
    <source>
        <dbReference type="Proteomes" id="UP000192266"/>
    </source>
</evidence>
<dbReference type="AlphaFoldDB" id="A0A1W1VD53"/>
<dbReference type="RefSeq" id="WP_084444605.1">
    <property type="nucleotide sequence ID" value="NZ_FWWW01000055.1"/>
</dbReference>
<evidence type="ECO:0000256" key="2">
    <source>
        <dbReference type="ARBA" id="ARBA00023015"/>
    </source>
</evidence>
<dbReference type="EMBL" id="FWWW01000055">
    <property type="protein sequence ID" value="SMB91246.1"/>
    <property type="molecule type" value="Genomic_DNA"/>
</dbReference>
<dbReference type="Proteomes" id="UP000192266">
    <property type="component" value="Unassembled WGS sequence"/>
</dbReference>
<keyword evidence="4" id="KW-0804">Transcription</keyword>
<evidence type="ECO:0000256" key="3">
    <source>
        <dbReference type="ARBA" id="ARBA00023125"/>
    </source>
</evidence>
<dbReference type="PRINTS" id="PR00038">
    <property type="entry name" value="HTHLUXR"/>
</dbReference>
<dbReference type="GO" id="GO:0000160">
    <property type="term" value="P:phosphorelay signal transduction system"/>
    <property type="evidence" value="ECO:0007669"/>
    <property type="project" value="InterPro"/>
</dbReference>
<sequence length="224" mass="24935">MNDPVAEDCIAVLVLDDHQMVIEGVKTLLKSQPKIRVVAEANRGADALQQLLRHPEVQVVLTDLSMPQMSGLEFIRAAREVNANLRIVALSMFYDQASVTDVLSAGGCGYMLKSLSPEELIQAIEQVAAGHTYFSPEVGSMLLQNMELASLRPTPATDAPVPLTLREREVLELISREYSNHHIAEKLFISERTVETHRKNILTKTNSKSIIGLIRYALRHKLIQ</sequence>
<evidence type="ECO:0000259" key="7">
    <source>
        <dbReference type="PROSITE" id="PS50110"/>
    </source>
</evidence>
<gene>
    <name evidence="8" type="ORF">SAMN00120144_0658</name>
</gene>
<dbReference type="SMART" id="SM00448">
    <property type="entry name" value="REC"/>
    <property type="match status" value="1"/>
</dbReference>
<keyword evidence="2" id="KW-0805">Transcription regulation</keyword>
<dbReference type="STRING" id="645990.SAMN00120144_0658"/>
<dbReference type="InterPro" id="IPR058245">
    <property type="entry name" value="NreC/VraR/RcsB-like_REC"/>
</dbReference>
<dbReference type="OrthoDB" id="9797341at2"/>
<dbReference type="InterPro" id="IPR039420">
    <property type="entry name" value="WalR-like"/>
</dbReference>
<proteinExistence type="predicted"/>
<dbReference type="SUPFAM" id="SSF46894">
    <property type="entry name" value="C-terminal effector domain of the bipartite response regulators"/>
    <property type="match status" value="1"/>
</dbReference>
<dbReference type="InterPro" id="IPR016032">
    <property type="entry name" value="Sig_transdc_resp-reg_C-effctor"/>
</dbReference>
<dbReference type="CDD" id="cd06170">
    <property type="entry name" value="LuxR_C_like"/>
    <property type="match status" value="1"/>
</dbReference>
<dbReference type="InterPro" id="IPR001789">
    <property type="entry name" value="Sig_transdc_resp-reg_receiver"/>
</dbReference>
<dbReference type="CDD" id="cd17535">
    <property type="entry name" value="REC_NarL-like"/>
    <property type="match status" value="1"/>
</dbReference>
<keyword evidence="1 5" id="KW-0597">Phosphoprotein</keyword>
<feature type="domain" description="Response regulatory" evidence="7">
    <location>
        <begin position="11"/>
        <end position="128"/>
    </location>
</feature>
<dbReference type="Gene3D" id="3.40.50.2300">
    <property type="match status" value="1"/>
</dbReference>
<feature type="domain" description="HTH luxR-type" evidence="6">
    <location>
        <begin position="156"/>
        <end position="221"/>
    </location>
</feature>
<reference evidence="8 9" key="1">
    <citation type="submission" date="2017-04" db="EMBL/GenBank/DDBJ databases">
        <authorList>
            <person name="Afonso C.L."/>
            <person name="Miller P.J."/>
            <person name="Scott M.A."/>
            <person name="Spackman E."/>
            <person name="Goraichik I."/>
            <person name="Dimitrov K.M."/>
            <person name="Suarez D.L."/>
            <person name="Swayne D.E."/>
        </authorList>
    </citation>
    <scope>NUCLEOTIDE SEQUENCE [LARGE SCALE GENOMIC DNA]</scope>
    <source>
        <strain evidence="8 9">DSM 11622</strain>
    </source>
</reference>
<dbReference type="PROSITE" id="PS50043">
    <property type="entry name" value="HTH_LUXR_2"/>
    <property type="match status" value="1"/>
</dbReference>
<dbReference type="SUPFAM" id="SSF52172">
    <property type="entry name" value="CheY-like"/>
    <property type="match status" value="1"/>
</dbReference>
<evidence type="ECO:0000256" key="1">
    <source>
        <dbReference type="ARBA" id="ARBA00022553"/>
    </source>
</evidence>
<dbReference type="SMART" id="SM00421">
    <property type="entry name" value="HTH_LUXR"/>
    <property type="match status" value="1"/>
</dbReference>
<protein>
    <submittedName>
        <fullName evidence="8">Two component transcriptional regulator, LuxR family</fullName>
    </submittedName>
</protein>
<dbReference type="PROSITE" id="PS50110">
    <property type="entry name" value="RESPONSE_REGULATORY"/>
    <property type="match status" value="1"/>
</dbReference>
<evidence type="ECO:0000313" key="8">
    <source>
        <dbReference type="EMBL" id="SMB91246.1"/>
    </source>
</evidence>
<dbReference type="GO" id="GO:0006355">
    <property type="term" value="P:regulation of DNA-templated transcription"/>
    <property type="evidence" value="ECO:0007669"/>
    <property type="project" value="InterPro"/>
</dbReference>